<keyword evidence="3" id="KW-0689">Ribosomal protein</keyword>
<evidence type="ECO:0000256" key="5">
    <source>
        <dbReference type="ARBA" id="ARBA00023186"/>
    </source>
</evidence>
<dbReference type="CDD" id="cd00432">
    <property type="entry name" value="Ribosomal_L18_L5e"/>
    <property type="match status" value="1"/>
</dbReference>
<dbReference type="PRINTS" id="PR00773">
    <property type="entry name" value="GRPEPROTEIN"/>
</dbReference>
<dbReference type="GO" id="GO:0003735">
    <property type="term" value="F:structural constituent of ribosome"/>
    <property type="evidence" value="ECO:0007669"/>
    <property type="project" value="InterPro"/>
</dbReference>
<evidence type="ECO:0000256" key="9">
    <source>
        <dbReference type="SAM" id="Coils"/>
    </source>
</evidence>
<proteinExistence type="inferred from homology"/>
<keyword evidence="5 7" id="KW-0143">Chaperone</keyword>
<keyword evidence="11" id="KW-1185">Reference proteome</keyword>
<dbReference type="SUPFAM" id="SSF51064">
    <property type="entry name" value="Head domain of nucleotide exchange factor GrpE"/>
    <property type="match status" value="1"/>
</dbReference>
<comment type="subcellular location">
    <subcellularLocation>
        <location evidence="7">Mitochondrion matrix</location>
    </subcellularLocation>
</comment>
<dbReference type="InterPro" id="IPR000740">
    <property type="entry name" value="GrpE"/>
</dbReference>
<evidence type="ECO:0000256" key="2">
    <source>
        <dbReference type="ARBA" id="ARBA00009054"/>
    </source>
</evidence>
<dbReference type="InterPro" id="IPR013805">
    <property type="entry name" value="GrpE_CC"/>
</dbReference>
<dbReference type="CDD" id="cd00446">
    <property type="entry name" value="GrpE"/>
    <property type="match status" value="1"/>
</dbReference>
<dbReference type="FunFam" id="3.30.420.80:FF:000005">
    <property type="entry name" value="39S ribosomal protein L18, mitochondrial"/>
    <property type="match status" value="1"/>
</dbReference>
<dbReference type="PROSITE" id="PS01071">
    <property type="entry name" value="GRPE"/>
    <property type="match status" value="1"/>
</dbReference>
<dbReference type="EMBL" id="UYRS01018385">
    <property type="protein sequence ID" value="VDK34361.1"/>
    <property type="molecule type" value="Genomic_DNA"/>
</dbReference>
<dbReference type="WBParaSite" id="TASK_0000501001-mRNA-1">
    <property type="protein sequence ID" value="TASK_0000501001-mRNA-1"/>
    <property type="gene ID" value="TASK_0000501001"/>
</dbReference>
<evidence type="ECO:0000256" key="4">
    <source>
        <dbReference type="ARBA" id="ARBA00023128"/>
    </source>
</evidence>
<dbReference type="GO" id="GO:0006412">
    <property type="term" value="P:translation"/>
    <property type="evidence" value="ECO:0007669"/>
    <property type="project" value="InterPro"/>
</dbReference>
<name>A0A0R3W4N3_TAEAS</name>
<sequence length="482" mass="54343">MGVADKTAGWEFQSPRKDFWHKITLERSKHHTVGKVVHKTSGVVLSASTQESAISKQLYSTVDVSAAENIGRILAHRCHCMGITSVFFDTIETPLSSTRNKAFYDALLESGLELEEPSLPRPEGYGIDYDSLSPEEKRSLYPSLIEELRTTPDWGQQTYPYSLRPLAGKRKLKMRHQVLSKVREGCIWDRFYNRLVKPEHLAAWQVEQQKIQEEALGSEPLPLESLDEPAEPYVPEKWRMSYCPCTRLVGFWVRMGRLREVVGFGCLGVRFGGGVCVCEWPWLSGGSPQFLLLSTEAANNSQKSPDENATTPPLPANKELEDLLAKSAKLLQERNEFEDKYKRALAEAENVRKRMLRQVEDAKFFGIQSFCKDLLEVADVLGKATESAPEDQLKEGVNPHFRHLFEGLKMTDAQLLKVFSKHNLHKIAPAIGDTFNPNIHEAMFTIPVSGENKPNTIAAIQKVGYSLHDRTLRPAYVGVFTA</sequence>
<dbReference type="AlphaFoldDB" id="A0A0R3W4N3"/>
<keyword evidence="6" id="KW-0687">Ribonucleoprotein</keyword>
<dbReference type="PANTHER" id="PTHR21237:SF23">
    <property type="entry name" value="GRPE PROTEIN HOMOLOG, MITOCHONDRIAL"/>
    <property type="match status" value="1"/>
</dbReference>
<dbReference type="STRING" id="60517.A0A0R3W4N3"/>
<dbReference type="SUPFAM" id="SSF53137">
    <property type="entry name" value="Translational machinery components"/>
    <property type="match status" value="1"/>
</dbReference>
<reference evidence="12" key="1">
    <citation type="submission" date="2017-02" db="UniProtKB">
        <authorList>
            <consortium name="WormBaseParasite"/>
        </authorList>
    </citation>
    <scope>IDENTIFICATION</scope>
</reference>
<organism evidence="12">
    <name type="scientific">Taenia asiatica</name>
    <name type="common">Asian tapeworm</name>
    <dbReference type="NCBI Taxonomy" id="60517"/>
    <lineage>
        <taxon>Eukaryota</taxon>
        <taxon>Metazoa</taxon>
        <taxon>Spiralia</taxon>
        <taxon>Lophotrochozoa</taxon>
        <taxon>Platyhelminthes</taxon>
        <taxon>Cestoda</taxon>
        <taxon>Eucestoda</taxon>
        <taxon>Cyclophyllidea</taxon>
        <taxon>Taeniidae</taxon>
        <taxon>Taenia</taxon>
    </lineage>
</organism>
<dbReference type="HAMAP" id="MF_01151">
    <property type="entry name" value="GrpE"/>
    <property type="match status" value="1"/>
</dbReference>
<dbReference type="GO" id="GO:0005840">
    <property type="term" value="C:ribosome"/>
    <property type="evidence" value="ECO:0007669"/>
    <property type="project" value="UniProtKB-KW"/>
</dbReference>
<protein>
    <recommendedName>
        <fullName evidence="7">GrpE protein homolog</fullName>
    </recommendedName>
</protein>
<dbReference type="Proteomes" id="UP000282613">
    <property type="component" value="Unassembled WGS sequence"/>
</dbReference>
<dbReference type="GO" id="GO:0051087">
    <property type="term" value="F:protein-folding chaperone binding"/>
    <property type="evidence" value="ECO:0007669"/>
    <property type="project" value="InterPro"/>
</dbReference>
<reference evidence="10 11" key="2">
    <citation type="submission" date="2018-11" db="EMBL/GenBank/DDBJ databases">
        <authorList>
            <consortium name="Pathogen Informatics"/>
        </authorList>
    </citation>
    <scope>NUCLEOTIDE SEQUENCE [LARGE SCALE GENOMIC DNA]</scope>
</reference>
<gene>
    <name evidence="10" type="ORF">TASK_LOCUS5011</name>
</gene>
<dbReference type="GO" id="GO:0030150">
    <property type="term" value="P:protein import into mitochondrial matrix"/>
    <property type="evidence" value="ECO:0007669"/>
    <property type="project" value="TreeGrafter"/>
</dbReference>
<evidence type="ECO:0000256" key="7">
    <source>
        <dbReference type="RuleBase" id="RU000640"/>
    </source>
</evidence>
<dbReference type="InterPro" id="IPR057268">
    <property type="entry name" value="Ribosomal_L18"/>
</dbReference>
<evidence type="ECO:0000256" key="6">
    <source>
        <dbReference type="ARBA" id="ARBA00023274"/>
    </source>
</evidence>
<comment type="function">
    <text evidence="7">Essential component of the PAM complex, a complex required for the translocation of transit peptide-containing proteins from the inner membrane into the mitochondrial matrix in an ATP-dependent manner.</text>
</comment>
<comment type="similarity">
    <text evidence="2 8">Belongs to the GrpE family.</text>
</comment>
<evidence type="ECO:0000313" key="10">
    <source>
        <dbReference type="EMBL" id="VDK34361.1"/>
    </source>
</evidence>
<dbReference type="Gene3D" id="3.30.420.80">
    <property type="entry name" value="Ribosomal protein S11"/>
    <property type="match status" value="1"/>
</dbReference>
<dbReference type="InterPro" id="IPR036967">
    <property type="entry name" value="Ribosomal_uS11_sf"/>
</dbReference>
<evidence type="ECO:0000256" key="1">
    <source>
        <dbReference type="ARBA" id="ARBA00007116"/>
    </source>
</evidence>
<accession>A0A0R3W4N3</accession>
<dbReference type="Pfam" id="PF01025">
    <property type="entry name" value="GrpE"/>
    <property type="match status" value="1"/>
</dbReference>
<evidence type="ECO:0000256" key="8">
    <source>
        <dbReference type="RuleBase" id="RU004478"/>
    </source>
</evidence>
<dbReference type="GO" id="GO:0042803">
    <property type="term" value="F:protein homodimerization activity"/>
    <property type="evidence" value="ECO:0007669"/>
    <property type="project" value="InterPro"/>
</dbReference>
<dbReference type="InterPro" id="IPR009012">
    <property type="entry name" value="GrpE_head"/>
</dbReference>
<dbReference type="GO" id="GO:0000774">
    <property type="term" value="F:adenyl-nucleotide exchange factor activity"/>
    <property type="evidence" value="ECO:0007669"/>
    <property type="project" value="InterPro"/>
</dbReference>
<keyword evidence="4 7" id="KW-0496">Mitochondrion</keyword>
<dbReference type="OrthoDB" id="201635at2759"/>
<evidence type="ECO:0000313" key="12">
    <source>
        <dbReference type="WBParaSite" id="TASK_0000501001-mRNA-1"/>
    </source>
</evidence>
<dbReference type="GO" id="GO:0051082">
    <property type="term" value="F:unfolded protein binding"/>
    <property type="evidence" value="ECO:0007669"/>
    <property type="project" value="TreeGrafter"/>
</dbReference>
<dbReference type="SUPFAM" id="SSF58014">
    <property type="entry name" value="Coiled-coil domain of nucleotide exchange factor GrpE"/>
    <property type="match status" value="1"/>
</dbReference>
<dbReference type="PANTHER" id="PTHR21237">
    <property type="entry name" value="GRPE PROTEIN"/>
    <property type="match status" value="1"/>
</dbReference>
<dbReference type="GO" id="GO:1990904">
    <property type="term" value="C:ribonucleoprotein complex"/>
    <property type="evidence" value="ECO:0007669"/>
    <property type="project" value="UniProtKB-KW"/>
</dbReference>
<feature type="coiled-coil region" evidence="9">
    <location>
        <begin position="320"/>
        <end position="358"/>
    </location>
</feature>
<dbReference type="Gene3D" id="3.90.20.20">
    <property type="match status" value="1"/>
</dbReference>
<comment type="similarity">
    <text evidence="1">Belongs to the universal ribosomal protein uL18 family.</text>
</comment>
<evidence type="ECO:0000313" key="11">
    <source>
        <dbReference type="Proteomes" id="UP000282613"/>
    </source>
</evidence>
<dbReference type="Gene3D" id="2.30.22.10">
    <property type="entry name" value="Head domain of nucleotide exchange factor GrpE"/>
    <property type="match status" value="1"/>
</dbReference>
<evidence type="ECO:0000256" key="3">
    <source>
        <dbReference type="ARBA" id="ARBA00022980"/>
    </source>
</evidence>
<dbReference type="GO" id="GO:0006457">
    <property type="term" value="P:protein folding"/>
    <property type="evidence" value="ECO:0007669"/>
    <property type="project" value="InterPro"/>
</dbReference>
<keyword evidence="9" id="KW-0175">Coiled coil</keyword>
<dbReference type="GO" id="GO:0001405">
    <property type="term" value="C:PAM complex, Tim23 associated import motor"/>
    <property type="evidence" value="ECO:0007669"/>
    <property type="project" value="TreeGrafter"/>
</dbReference>